<protein>
    <submittedName>
        <fullName evidence="6">Penicillin acylase family protein</fullName>
    </submittedName>
</protein>
<keyword evidence="4" id="KW-0865">Zymogen</keyword>
<dbReference type="InterPro" id="IPR043147">
    <property type="entry name" value="Penicillin_amidase_A-knob"/>
</dbReference>
<organism evidence="6 7">
    <name type="scientific">Sphingosinicella rhizophila</name>
    <dbReference type="NCBI Taxonomy" id="3050082"/>
    <lineage>
        <taxon>Bacteria</taxon>
        <taxon>Pseudomonadati</taxon>
        <taxon>Pseudomonadota</taxon>
        <taxon>Alphaproteobacteria</taxon>
        <taxon>Sphingomonadales</taxon>
        <taxon>Sphingosinicellaceae</taxon>
        <taxon>Sphingosinicella</taxon>
    </lineage>
</organism>
<dbReference type="Gene3D" id="1.10.439.10">
    <property type="entry name" value="Penicillin Amidohydrolase, domain 1"/>
    <property type="match status" value="1"/>
</dbReference>
<dbReference type="InterPro" id="IPR023343">
    <property type="entry name" value="Penicillin_amidase_dom1"/>
</dbReference>
<accession>A0ABU3Q519</accession>
<evidence type="ECO:0000256" key="2">
    <source>
        <dbReference type="ARBA" id="ARBA00022729"/>
    </source>
</evidence>
<evidence type="ECO:0000313" key="6">
    <source>
        <dbReference type="EMBL" id="MDT9598159.1"/>
    </source>
</evidence>
<keyword evidence="2 5" id="KW-0732">Signal</keyword>
<dbReference type="PIRSF" id="PIRSF001227">
    <property type="entry name" value="Pen_acylase"/>
    <property type="match status" value="1"/>
</dbReference>
<evidence type="ECO:0000256" key="5">
    <source>
        <dbReference type="SAM" id="SignalP"/>
    </source>
</evidence>
<dbReference type="EMBL" id="JAVUPU010000002">
    <property type="protein sequence ID" value="MDT9598159.1"/>
    <property type="molecule type" value="Genomic_DNA"/>
</dbReference>
<sequence length="774" mass="84799">MRMRPSMENEMKLFGRSCLGLALAASAVMAPAAPPSSKRSVSDPVPRAGQVSIYRDEWGVPNIYAAREADGFYGLGYALAEDIGESFYLMILAARGELAATLTFAELSPAAQARAGGADAMIENDYQAKLWRIHEEAERSVARLEPRLRDNYEKFAAGVQAFARQHPDKVPAWAPRDVDVADLVAMGHWLLWLEYQAGQGLRECRRGGIAPASFAMVKGDATASRPPTEGFSNQWAVMPNRTATGGAILLSDPHGGINSEFFEYRLHAGGFESAGFSVGPMMLLARNARVGWAMTTGAPDVADCYRVATTSPDNRAYRFDDATIPIENEMIEIKVKGRAPERVPAKYTRHNGVPSPVVREMPGVVYVVSTPYFLNLEGMHNSAYLMNRATDVDGFRDALNNGGMFPQNVLAADTKGDIFYFRAGLTPRRPAAIVDPLLILDGNSSSTSWTGLHPASDQLAIKSPAAGYLQNNNVDPLSMSDPAPEMLKTMPTHLYKDGRTSGQTSRSLAALRALEALPNMTESDAFALATSVKLVDEQAWVEMMKLAVAGANVDLGSNEPLAAFIKDLLNFDGELRADSTSALKYVYFREALRPGLTLEDIEGLSKAFDDPTKLSSRLQARFVGAMETAFARLLKMPKGLQRLYGDEFRLRTGPDSSEPMSGGNLILPQTGINECTIRERLCGTSLMALYYAPPNEKGERFAILGSRIMRLDFYSPQGIRTYSLQNPGQVHEAGSPHSHDQARDLMSKRKLKQVHFDWKDLRDNVVSSVKLHVE</sequence>
<dbReference type="InterPro" id="IPR043146">
    <property type="entry name" value="Penicillin_amidase_N_B-knob"/>
</dbReference>
<dbReference type="Gene3D" id="1.10.1400.10">
    <property type="match status" value="1"/>
</dbReference>
<evidence type="ECO:0000256" key="3">
    <source>
        <dbReference type="ARBA" id="ARBA00022801"/>
    </source>
</evidence>
<feature type="signal peptide" evidence="5">
    <location>
        <begin position="1"/>
        <end position="32"/>
    </location>
</feature>
<evidence type="ECO:0000256" key="1">
    <source>
        <dbReference type="ARBA" id="ARBA00006586"/>
    </source>
</evidence>
<reference evidence="6 7" key="1">
    <citation type="submission" date="2023-05" db="EMBL/GenBank/DDBJ databases">
        <authorList>
            <person name="Guo Y."/>
        </authorList>
    </citation>
    <scope>NUCLEOTIDE SEQUENCE [LARGE SCALE GENOMIC DNA]</scope>
    <source>
        <strain evidence="6 7">GR2756</strain>
    </source>
</reference>
<dbReference type="InterPro" id="IPR014395">
    <property type="entry name" value="Pen/GL7ACA/AHL_acylase"/>
</dbReference>
<dbReference type="InterPro" id="IPR029055">
    <property type="entry name" value="Ntn_hydrolases_N"/>
</dbReference>
<name>A0ABU3Q519_9SPHN</name>
<dbReference type="Gene3D" id="3.60.20.10">
    <property type="entry name" value="Glutamine Phosphoribosylpyrophosphate, subunit 1, domain 1"/>
    <property type="match status" value="1"/>
</dbReference>
<dbReference type="PANTHER" id="PTHR34218">
    <property type="entry name" value="PEPTIDASE S45 PENICILLIN AMIDASE"/>
    <property type="match status" value="1"/>
</dbReference>
<gene>
    <name evidence="6" type="ORF">RQX22_04235</name>
</gene>
<dbReference type="Proteomes" id="UP001259572">
    <property type="component" value="Unassembled WGS sequence"/>
</dbReference>
<keyword evidence="3" id="KW-0378">Hydrolase</keyword>
<feature type="chain" id="PRO_5045489597" evidence="5">
    <location>
        <begin position="33"/>
        <end position="774"/>
    </location>
</feature>
<evidence type="ECO:0000313" key="7">
    <source>
        <dbReference type="Proteomes" id="UP001259572"/>
    </source>
</evidence>
<keyword evidence="7" id="KW-1185">Reference proteome</keyword>
<dbReference type="Gene3D" id="2.30.120.10">
    <property type="match status" value="1"/>
</dbReference>
<comment type="caution">
    <text evidence="6">The sequence shown here is derived from an EMBL/GenBank/DDBJ whole genome shotgun (WGS) entry which is preliminary data.</text>
</comment>
<dbReference type="PANTHER" id="PTHR34218:SF3">
    <property type="entry name" value="ACYL-HOMOSERINE LACTONE ACYLASE PVDQ"/>
    <property type="match status" value="1"/>
</dbReference>
<dbReference type="RefSeq" id="WP_315723962.1">
    <property type="nucleotide sequence ID" value="NZ_JAVUPU010000002.1"/>
</dbReference>
<evidence type="ECO:0000256" key="4">
    <source>
        <dbReference type="ARBA" id="ARBA00023145"/>
    </source>
</evidence>
<dbReference type="InterPro" id="IPR002692">
    <property type="entry name" value="S45"/>
</dbReference>
<dbReference type="SUPFAM" id="SSF56235">
    <property type="entry name" value="N-terminal nucleophile aminohydrolases (Ntn hydrolases)"/>
    <property type="match status" value="1"/>
</dbReference>
<proteinExistence type="inferred from homology"/>
<dbReference type="Pfam" id="PF01804">
    <property type="entry name" value="Penicil_amidase"/>
    <property type="match status" value="1"/>
</dbReference>
<comment type="similarity">
    <text evidence="1">Belongs to the peptidase S45 family.</text>
</comment>